<name>A0A815VSA3_ADIRI</name>
<dbReference type="InterPro" id="IPR051298">
    <property type="entry name" value="Heme_transport/Cell_adhesion"/>
</dbReference>
<dbReference type="Gene3D" id="2.60.120.200">
    <property type="match status" value="4"/>
</dbReference>
<comment type="caution">
    <text evidence="5">The sequence shown here is derived from an EMBL/GenBank/DDBJ whole genome shotgun (WGS) entry which is preliminary data.</text>
</comment>
<protein>
    <recommendedName>
        <fullName evidence="4">LamG-like jellyroll fold domain-containing protein</fullName>
    </recommendedName>
</protein>
<accession>A0A815VSA3</accession>
<organism evidence="5 6">
    <name type="scientific">Adineta ricciae</name>
    <name type="common">Rotifer</name>
    <dbReference type="NCBI Taxonomy" id="249248"/>
    <lineage>
        <taxon>Eukaryota</taxon>
        <taxon>Metazoa</taxon>
        <taxon>Spiralia</taxon>
        <taxon>Gnathifera</taxon>
        <taxon>Rotifera</taxon>
        <taxon>Eurotatoria</taxon>
        <taxon>Bdelloidea</taxon>
        <taxon>Adinetida</taxon>
        <taxon>Adinetidae</taxon>
        <taxon>Adineta</taxon>
    </lineage>
</organism>
<dbReference type="AlphaFoldDB" id="A0A815VSA3"/>
<feature type="compositionally biased region" description="Low complexity" evidence="3">
    <location>
        <begin position="97"/>
        <end position="154"/>
    </location>
</feature>
<keyword evidence="1" id="KW-0732">Signal</keyword>
<evidence type="ECO:0000256" key="2">
    <source>
        <dbReference type="ARBA" id="ARBA00023157"/>
    </source>
</evidence>
<evidence type="ECO:0000256" key="1">
    <source>
        <dbReference type="ARBA" id="ARBA00022729"/>
    </source>
</evidence>
<dbReference type="InterPro" id="IPR013320">
    <property type="entry name" value="ConA-like_dom_sf"/>
</dbReference>
<feature type="region of interest" description="Disordered" evidence="3">
    <location>
        <begin position="93"/>
        <end position="165"/>
    </location>
</feature>
<keyword evidence="6" id="KW-1185">Reference proteome</keyword>
<dbReference type="PANTHER" id="PTHR22917:SF6">
    <property type="entry name" value="EG:8D8.2 PROTEIN-RELATED"/>
    <property type="match status" value="1"/>
</dbReference>
<dbReference type="Pfam" id="PF13385">
    <property type="entry name" value="Laminin_G_3"/>
    <property type="match status" value="4"/>
</dbReference>
<dbReference type="SMART" id="SM00560">
    <property type="entry name" value="LamGL"/>
    <property type="match status" value="1"/>
</dbReference>
<dbReference type="InterPro" id="IPR006558">
    <property type="entry name" value="LamG-like"/>
</dbReference>
<keyword evidence="2" id="KW-1015">Disulfide bond</keyword>
<dbReference type="SUPFAM" id="SSF49899">
    <property type="entry name" value="Concanavalin A-like lectins/glucanases"/>
    <property type="match status" value="4"/>
</dbReference>
<reference evidence="5" key="1">
    <citation type="submission" date="2021-02" db="EMBL/GenBank/DDBJ databases">
        <authorList>
            <person name="Nowell W R."/>
        </authorList>
    </citation>
    <scope>NUCLEOTIDE SEQUENCE</scope>
</reference>
<dbReference type="EMBL" id="CAJNOR010004900">
    <property type="protein sequence ID" value="CAF1534084.1"/>
    <property type="molecule type" value="Genomic_DNA"/>
</dbReference>
<dbReference type="PANTHER" id="PTHR22917">
    <property type="entry name" value="HEMOPEXIN DOMAIN-CONTAINING PROTEIN"/>
    <property type="match status" value="1"/>
</dbReference>
<dbReference type="Proteomes" id="UP000663828">
    <property type="component" value="Unassembled WGS sequence"/>
</dbReference>
<evidence type="ECO:0000313" key="5">
    <source>
        <dbReference type="EMBL" id="CAF1534084.1"/>
    </source>
</evidence>
<proteinExistence type="predicted"/>
<evidence type="ECO:0000256" key="3">
    <source>
        <dbReference type="SAM" id="MobiDB-lite"/>
    </source>
</evidence>
<evidence type="ECO:0000259" key="4">
    <source>
        <dbReference type="SMART" id="SM00560"/>
    </source>
</evidence>
<sequence>MRSMKMFVNMNSKFQCANTTCLPFVIIVTSNVLGCEVACLMRSQCKAATFYRSITICQLFNDIIDLNGNMLIHTDATSMSVINGTRFPSESISTQITTTTTTTSTTTTATTTTTTTTSTTSTTTTSTTTTSTRTTSTTATTTTTTTTTSTTTTADSDPVGSGEIRSDPASDLLTWVVVNPQVLKSHIFRLSTGLEVLYNDDIPRSSSPISHEITSCLESNNLIFKKNLYRFFSKDTSLVLLKNPGNNIQWLFDGNLNDVYGNYNGQLFNTTNVTWMSPGYAGYGSAIRFTANSYMIINRDLNLSSVRLTVSAWIWLPNTLSSNVYFPLFSYCPASSTDMCLHMIIKNTIFLGYFSDDLTGSTVLKFNQWYHVAFIHDPLLFKQSVYLNGILNGIRVPNSPFHGNANYTTIGAVPLLSGFTLQNGFIDKLTFAARIKNTSELLDEATLVAYFSFDNTYNDNGPNQMIKITFISTSFDSQGRFNQCLLLNNLANLSYFQIDGLYYLGQTNYSYSFSLWIYPFNNNGTILQVSSTSWCIPMIGYDSFGHLTIQTKGLSGIYSITYTSGTILLNQWTNIILTYSNTNGLQLFLNGLFINGYNSDYSYSASNNSLNTIILGNSITLNNCSSSMTQIVPSQFQGKIDEFKIFSRELSLDDITELAQGTTYYTYGSSSLWKFDNNTFDSLSNLNGTAINSPSYIASGITGNGYALKLIRNNNQYVTISTYKNFANVSFTVEMWIYPTSLSNNIDYGLFSQYGSSTTDNSLHLIIRNNILLMGFYADDLPCTTTLSINTWYHVAFVYDYRSRSQLVYLNGNQDCLRTSAGPFLGTSGSIYIGTFMLVQGNFQYFDGYIDNVELNMRVKTNSEILTDATLTTWHSFDNISLIDSGPLGLTRTYSNVTLVPGKVNQALSFNSSLSFYQVSGFVLLGIPNNPYSMSLWVTRTSTGGGILIHLSTQTNGTGWCAALMGFRSTGEIIVINWYGGTGTEIVGPILSINIWIHIAMTYSPTNGLILYINGINYGTTGSRSYGAPGQNVFLTLGNFLGGTSCNKTSITSDPYVGYLDEFRVYSRELSAADVYGLANP</sequence>
<gene>
    <name evidence="5" type="ORF">XAT740_LOCUS41688</name>
</gene>
<evidence type="ECO:0000313" key="6">
    <source>
        <dbReference type="Proteomes" id="UP000663828"/>
    </source>
</evidence>
<feature type="domain" description="LamG-like jellyroll fold" evidence="4">
    <location>
        <begin position="729"/>
        <end position="863"/>
    </location>
</feature>